<evidence type="ECO:0000313" key="2">
    <source>
        <dbReference type="EMBL" id="HDD35367.1"/>
    </source>
</evidence>
<dbReference type="InterPro" id="IPR025493">
    <property type="entry name" value="DUF4384"/>
</dbReference>
<dbReference type="AlphaFoldDB" id="A0A7V0IA16"/>
<proteinExistence type="predicted"/>
<protein>
    <submittedName>
        <fullName evidence="2">DUF4384 domain-containing protein</fullName>
    </submittedName>
</protein>
<feature type="domain" description="DUF4384" evidence="1">
    <location>
        <begin position="64"/>
        <end position="141"/>
    </location>
</feature>
<accession>A0A7V0IA16</accession>
<comment type="caution">
    <text evidence="2">The sequence shown here is derived from an EMBL/GenBank/DDBJ whole genome shotgun (WGS) entry which is preliminary data.</text>
</comment>
<dbReference type="Proteomes" id="UP000885706">
    <property type="component" value="Unassembled WGS sequence"/>
</dbReference>
<sequence length="185" mass="21727">MMTIRHFLLPYLKSIKFWLILLLISLVFTLEKAKKNPFLPATHIKNKNSTFQVVIWTETEKPYYKAGENIVLFIKATANCYLLLFNINSEGNGLLIFPNQHHQENYLTQNTVYRIPPLGYQYCLKATGSGKELIKAIATKREIKWSFGPWKRKEFLNTLKTLERKLKAQTFGDWTEAEVWVQIKR</sequence>
<organism evidence="2">
    <name type="scientific">Desulfofervidus auxilii</name>
    <dbReference type="NCBI Taxonomy" id="1621989"/>
    <lineage>
        <taxon>Bacteria</taxon>
        <taxon>Pseudomonadati</taxon>
        <taxon>Thermodesulfobacteriota</taxon>
        <taxon>Candidatus Desulfofervidia</taxon>
        <taxon>Candidatus Desulfofervidales</taxon>
        <taxon>Candidatus Desulfofervidaceae</taxon>
        <taxon>Candidatus Desulfofervidus</taxon>
    </lineage>
</organism>
<dbReference type="EMBL" id="DQWQ01000051">
    <property type="protein sequence ID" value="HDD35367.1"/>
    <property type="molecule type" value="Genomic_DNA"/>
</dbReference>
<gene>
    <name evidence="2" type="ORF">ENF30_01065</name>
</gene>
<reference evidence="2" key="1">
    <citation type="journal article" date="2020" name="mSystems">
        <title>Genome- and Community-Level Interaction Insights into Carbon Utilization and Element Cycling Functions of Hydrothermarchaeota in Hydrothermal Sediment.</title>
        <authorList>
            <person name="Zhou Z."/>
            <person name="Liu Y."/>
            <person name="Xu W."/>
            <person name="Pan J."/>
            <person name="Luo Z.H."/>
            <person name="Li M."/>
        </authorList>
    </citation>
    <scope>NUCLEOTIDE SEQUENCE [LARGE SCALE GENOMIC DNA]</scope>
    <source>
        <strain evidence="2">HyVt-113</strain>
    </source>
</reference>
<evidence type="ECO:0000259" key="1">
    <source>
        <dbReference type="Pfam" id="PF14326"/>
    </source>
</evidence>
<dbReference type="Pfam" id="PF14326">
    <property type="entry name" value="DUF4384"/>
    <property type="match status" value="1"/>
</dbReference>
<dbReference type="PANTHER" id="PTHR36194">
    <property type="entry name" value="S-LAYER-LIKE PROTEIN"/>
    <property type="match status" value="1"/>
</dbReference>
<name>A0A7V0IA16_DESA2</name>
<dbReference type="PANTHER" id="PTHR36194:SF1">
    <property type="entry name" value="S-LAYER-LIKE PROTEIN"/>
    <property type="match status" value="1"/>
</dbReference>